<accession>A0ABP7ASD1</accession>
<evidence type="ECO:0000313" key="3">
    <source>
        <dbReference type="EMBL" id="GAA3639540.1"/>
    </source>
</evidence>
<dbReference type="EMBL" id="BAAAZO010000013">
    <property type="protein sequence ID" value="GAA3639540.1"/>
    <property type="molecule type" value="Genomic_DNA"/>
</dbReference>
<dbReference type="Pfam" id="PF11268">
    <property type="entry name" value="DUF3071"/>
    <property type="match status" value="1"/>
</dbReference>
<feature type="compositionally biased region" description="Basic and acidic residues" evidence="1">
    <location>
        <begin position="343"/>
        <end position="402"/>
    </location>
</feature>
<feature type="compositionally biased region" description="Low complexity" evidence="1">
    <location>
        <begin position="405"/>
        <end position="416"/>
    </location>
</feature>
<gene>
    <name evidence="3" type="primary">sepH</name>
    <name evidence="3" type="ORF">GCM10022223_68230</name>
</gene>
<dbReference type="RefSeq" id="WP_231486442.1">
    <property type="nucleotide sequence ID" value="NZ_BAAAZO010000013.1"/>
</dbReference>
<feature type="region of interest" description="Disordered" evidence="1">
    <location>
        <begin position="281"/>
        <end position="444"/>
    </location>
</feature>
<comment type="caution">
    <text evidence="3">The sequence shown here is derived from an EMBL/GenBank/DDBJ whole genome shotgun (WGS) entry which is preliminary data.</text>
</comment>
<organism evidence="3 4">
    <name type="scientific">Kineosporia mesophila</name>
    <dbReference type="NCBI Taxonomy" id="566012"/>
    <lineage>
        <taxon>Bacteria</taxon>
        <taxon>Bacillati</taxon>
        <taxon>Actinomycetota</taxon>
        <taxon>Actinomycetes</taxon>
        <taxon>Kineosporiales</taxon>
        <taxon>Kineosporiaceae</taxon>
        <taxon>Kineosporia</taxon>
    </lineage>
</organism>
<keyword evidence="4" id="KW-1185">Reference proteome</keyword>
<dbReference type="InterPro" id="IPR021421">
    <property type="entry name" value="DUF3071"/>
</dbReference>
<dbReference type="Proteomes" id="UP001501074">
    <property type="component" value="Unassembled WGS sequence"/>
</dbReference>
<protein>
    <submittedName>
        <fullName evidence="3">Septation protein SepH</fullName>
    </submittedName>
</protein>
<feature type="region of interest" description="Disordered" evidence="1">
    <location>
        <begin position="185"/>
        <end position="236"/>
    </location>
</feature>
<feature type="domain" description="DUF3071" evidence="2">
    <location>
        <begin position="1"/>
        <end position="168"/>
    </location>
</feature>
<evidence type="ECO:0000313" key="4">
    <source>
        <dbReference type="Proteomes" id="UP001501074"/>
    </source>
</evidence>
<name>A0ABP7ASD1_9ACTN</name>
<reference evidence="4" key="1">
    <citation type="journal article" date="2019" name="Int. J. Syst. Evol. Microbiol.">
        <title>The Global Catalogue of Microorganisms (GCM) 10K type strain sequencing project: providing services to taxonomists for standard genome sequencing and annotation.</title>
        <authorList>
            <consortium name="The Broad Institute Genomics Platform"/>
            <consortium name="The Broad Institute Genome Sequencing Center for Infectious Disease"/>
            <person name="Wu L."/>
            <person name="Ma J."/>
        </authorList>
    </citation>
    <scope>NUCLEOTIDE SEQUENCE [LARGE SCALE GENOMIC DNA]</scope>
    <source>
        <strain evidence="4">JCM 16902</strain>
    </source>
</reference>
<evidence type="ECO:0000256" key="1">
    <source>
        <dbReference type="SAM" id="MobiDB-lite"/>
    </source>
</evidence>
<proteinExistence type="predicted"/>
<dbReference type="InterPro" id="IPR047682">
    <property type="entry name" value="SepH-like"/>
</dbReference>
<evidence type="ECO:0000259" key="2">
    <source>
        <dbReference type="Pfam" id="PF11268"/>
    </source>
</evidence>
<dbReference type="NCBIfam" id="NF040712">
    <property type="entry name" value="SepH"/>
    <property type="match status" value="1"/>
</dbReference>
<feature type="compositionally biased region" description="Acidic residues" evidence="1">
    <location>
        <begin position="313"/>
        <end position="333"/>
    </location>
</feature>
<sequence>MEDLSLVGVHDDGEHLLVAGPNGQRFRLRVDDALRAAIRRDRARLSQIQIESEGRLRPREIQARIRAGETAEEVAETAGLSIDHVRKYEGPVLAERGYVAEQARRVRVRRGGGAESLSLDDTVAERLSAREVDSDSVTWDAWRGDDGLWVLVLEFIAGSTLRQARWLYNAGLRNVSAHNDEARWLTEDEPQPDRGTGTAPTATSPNGMRRLSPVRGFDPYDQERADSPVARAPYEEPAAVNLLDTLRERRGRRSRVISDDDGHTGHADPVREAIDSLLSRSDTMGEPPAAHPARSRPQDARDGEVLVLPDAESLYDLDDLSDPDDDDDDDDTEPPVTRTAQQRSDRSDRDRLDRDRSERERSERERERAERERRERAERERAEQDRLEREASAADTPEKAEVDVDAVAPEEAPVPAGRRTGGNRKQRRASVPSWDDIVFGQRRD</sequence>